<comment type="caution">
    <text evidence="3">The sequence shown here is derived from an EMBL/GenBank/DDBJ whole genome shotgun (WGS) entry which is preliminary data.</text>
</comment>
<evidence type="ECO:0000313" key="3">
    <source>
        <dbReference type="EMBL" id="MFB9832833.1"/>
    </source>
</evidence>
<dbReference type="Proteomes" id="UP001589627">
    <property type="component" value="Unassembled WGS sequence"/>
</dbReference>
<organism evidence="3 4">
    <name type="scientific">Actinoallomurus acaciae</name>
    <dbReference type="NCBI Taxonomy" id="502577"/>
    <lineage>
        <taxon>Bacteria</taxon>
        <taxon>Bacillati</taxon>
        <taxon>Actinomycetota</taxon>
        <taxon>Actinomycetes</taxon>
        <taxon>Streptosporangiales</taxon>
        <taxon>Thermomonosporaceae</taxon>
        <taxon>Actinoallomurus</taxon>
    </lineage>
</organism>
<gene>
    <name evidence="3" type="ORF">ACFFNX_11620</name>
</gene>
<dbReference type="InterPro" id="IPR015947">
    <property type="entry name" value="PUA-like_sf"/>
</dbReference>
<reference evidence="3 4" key="1">
    <citation type="submission" date="2024-09" db="EMBL/GenBank/DDBJ databases">
        <authorList>
            <person name="Sun Q."/>
            <person name="Mori K."/>
        </authorList>
    </citation>
    <scope>NUCLEOTIDE SEQUENCE [LARGE SCALE GENOMIC DNA]</scope>
    <source>
        <strain evidence="3 4">TBRC 0563</strain>
    </source>
</reference>
<feature type="transmembrane region" description="Helical" evidence="1">
    <location>
        <begin position="36"/>
        <end position="56"/>
    </location>
</feature>
<dbReference type="InterPro" id="IPR007374">
    <property type="entry name" value="ASCH_domain"/>
</dbReference>
<evidence type="ECO:0000256" key="1">
    <source>
        <dbReference type="SAM" id="Phobius"/>
    </source>
</evidence>
<evidence type="ECO:0000259" key="2">
    <source>
        <dbReference type="Pfam" id="PF04266"/>
    </source>
</evidence>
<keyword evidence="4" id="KW-1185">Reference proteome</keyword>
<keyword evidence="1" id="KW-0812">Transmembrane</keyword>
<dbReference type="Gene3D" id="2.30.130.30">
    <property type="entry name" value="Hypothetical protein"/>
    <property type="match status" value="1"/>
</dbReference>
<protein>
    <submittedName>
        <fullName evidence="3">ASCH domain-containing protein</fullName>
    </submittedName>
</protein>
<name>A0ABV5YDV7_9ACTN</name>
<keyword evidence="1" id="KW-0472">Membrane</keyword>
<dbReference type="RefSeq" id="WP_378199287.1">
    <property type="nucleotide sequence ID" value="NZ_JBHLZP010000063.1"/>
</dbReference>
<dbReference type="Pfam" id="PF04266">
    <property type="entry name" value="ASCH"/>
    <property type="match status" value="1"/>
</dbReference>
<sequence length="150" mass="16291">MGTERPRQAILLSLKPRFAQAILRGIKTVELRRQRVALAPGAAVLIYASSPVMAIIGTARVRNVERDDPQKIWTRHAASVALTRAEYDAYLRGADSVSAITLEDPAFLDEPVTLQQLRGEQPFHPPQSYCFVSPSSPGTLGALSSKLAPA</sequence>
<evidence type="ECO:0000313" key="4">
    <source>
        <dbReference type="Proteomes" id="UP001589627"/>
    </source>
</evidence>
<accession>A0ABV5YDV7</accession>
<keyword evidence="1" id="KW-1133">Transmembrane helix</keyword>
<proteinExistence type="predicted"/>
<feature type="domain" description="ASCH" evidence="2">
    <location>
        <begin position="12"/>
        <end position="102"/>
    </location>
</feature>
<dbReference type="SUPFAM" id="SSF88697">
    <property type="entry name" value="PUA domain-like"/>
    <property type="match status" value="1"/>
</dbReference>
<dbReference type="EMBL" id="JBHLZP010000063">
    <property type="protein sequence ID" value="MFB9832833.1"/>
    <property type="molecule type" value="Genomic_DNA"/>
</dbReference>